<dbReference type="WBParaSite" id="ES5_v2.g7730.t1">
    <property type="protein sequence ID" value="ES5_v2.g7730.t1"/>
    <property type="gene ID" value="ES5_v2.g7730"/>
</dbReference>
<name>A0AC34GSY7_9BILA</name>
<accession>A0AC34GSY7</accession>
<dbReference type="Proteomes" id="UP000887579">
    <property type="component" value="Unplaced"/>
</dbReference>
<evidence type="ECO:0000313" key="1">
    <source>
        <dbReference type="Proteomes" id="UP000887579"/>
    </source>
</evidence>
<protein>
    <submittedName>
        <fullName evidence="2">A-kinase anchor protein 7-like phosphoesterase domain-containing protein</fullName>
    </submittedName>
</protein>
<organism evidence="1 2">
    <name type="scientific">Panagrolaimus sp. ES5</name>
    <dbReference type="NCBI Taxonomy" id="591445"/>
    <lineage>
        <taxon>Eukaryota</taxon>
        <taxon>Metazoa</taxon>
        <taxon>Ecdysozoa</taxon>
        <taxon>Nematoda</taxon>
        <taxon>Chromadorea</taxon>
        <taxon>Rhabditida</taxon>
        <taxon>Tylenchina</taxon>
        <taxon>Panagrolaimomorpha</taxon>
        <taxon>Panagrolaimoidea</taxon>
        <taxon>Panagrolaimidae</taxon>
        <taxon>Panagrolaimus</taxon>
    </lineage>
</organism>
<reference evidence="2" key="1">
    <citation type="submission" date="2022-11" db="UniProtKB">
        <authorList>
            <consortium name="WormBaseParasite"/>
        </authorList>
    </citation>
    <scope>IDENTIFICATION</scope>
</reference>
<evidence type="ECO:0000313" key="2">
    <source>
        <dbReference type="WBParaSite" id="ES5_v2.g7730.t1"/>
    </source>
</evidence>
<proteinExistence type="predicted"/>
<sequence>MNADESSSILKTSLTSTLNLLKAAQKRKFSTTSGMEGTADITIITETVTTTTVSEKEKPKKTKIWPNIFVAFRVQNPIIISRIDEIQKNLVEFDKRFLMKLTPLTALHITLMVGKLEEDEISRQAMKEAAKEYRKTTKELTAEFLGISSFGPRVLFGDCKQETIEPLRKLNRSVVDAFTSNELTVINEHPEFNPHLTIARCQQPKRDKELAKGLIAQKDSEYKLGNEKIKEILLCRMTMDKKNDEFYKIVHSEPLFIAADNYDPFEFVITKAGYKYKHFNMIEDLKELEFSAYVTVVSKEWKEVEINCTKSIPPKKPGGANYLDENIIDGAGVSNYPNNARCKYDMFLPPNTDLIVTPILKNLERNVDYVQYRIGNKNVTLTKKIVITGTPVRRNVSFEFISDGSVSGDAFNIRFAFKRNRVHYLPYCQK</sequence>